<dbReference type="SUPFAM" id="SSF53901">
    <property type="entry name" value="Thiolase-like"/>
    <property type="match status" value="2"/>
</dbReference>
<accession>A0A0B6TUQ4</accession>
<dbReference type="InterPro" id="IPR020617">
    <property type="entry name" value="Thiolase_C"/>
</dbReference>
<dbReference type="InterPro" id="IPR020615">
    <property type="entry name" value="Thiolase_acyl_enz_int_AS"/>
</dbReference>
<dbReference type="InterPro" id="IPR002155">
    <property type="entry name" value="Thiolase"/>
</dbReference>
<evidence type="ECO:0000313" key="11">
    <source>
        <dbReference type="EMBL" id="AJK70009.1"/>
    </source>
</evidence>
<gene>
    <name evidence="11" type="primary">pcaF</name>
    <name evidence="11" type="ORF">B840_12205</name>
</gene>
<dbReference type="Pfam" id="PF00108">
    <property type="entry name" value="Thiolase_N"/>
    <property type="match status" value="1"/>
</dbReference>
<sequence>MTTAYLVSGRRTPVGRYGGALSSVRPDDLAALTIKAVIEDAGIDPAAVDEVILGNANGAGEENRNVARMAWLLAGYPDTVPGITVNRLCASGMSAIAMATAMVESGQADVVVAGGVESMSRAPWVMAKPTSAFAKPGETFDTSIGWRFTNPVFAAQEKMTYSMPETAEEVARVCDISRADADAFAAESQRRAVAAIEAGNFAAEIVPVEITDRKGNVTVVDTDEGPRPGTTTEVLAKLRPVVAGGEVVTAGNSSTLNDGASAIIVASEEAVEKYGLQPRARVVANANAGLAPEVMGLGPIPATRKVLERAGWNIGSLDAVELNEAFATQSLASIRELGLDHNKVNAWGGAIALGHPLGSSGSRITITLLNRLEQEGGQRGVATLCIGVGQGSAIAIERV</sequence>
<dbReference type="InterPro" id="IPR020616">
    <property type="entry name" value="Thiolase_N"/>
</dbReference>
<dbReference type="STRING" id="1224162.B840_12205"/>
<dbReference type="OrthoDB" id="4475716at2"/>
<evidence type="ECO:0000256" key="8">
    <source>
        <dbReference type="RuleBase" id="RU003557"/>
    </source>
</evidence>
<feature type="domain" description="Thiolase C-terminal" evidence="10">
    <location>
        <begin position="277"/>
        <end position="398"/>
    </location>
</feature>
<evidence type="ECO:0000256" key="2">
    <source>
        <dbReference type="ARBA" id="ARBA00012705"/>
    </source>
</evidence>
<dbReference type="InterPro" id="IPR016039">
    <property type="entry name" value="Thiolase-like"/>
</dbReference>
<feature type="active site" description="Proton acceptor" evidence="7">
    <location>
        <position position="355"/>
    </location>
</feature>
<organism evidence="11 12">
    <name type="scientific">Corynebacterium marinum DSM 44953</name>
    <dbReference type="NCBI Taxonomy" id="1224162"/>
    <lineage>
        <taxon>Bacteria</taxon>
        <taxon>Bacillati</taxon>
        <taxon>Actinomycetota</taxon>
        <taxon>Actinomycetes</taxon>
        <taxon>Mycobacteriales</taxon>
        <taxon>Corynebacteriaceae</taxon>
        <taxon>Corynebacterium</taxon>
    </lineage>
</organism>
<keyword evidence="3 8" id="KW-0808">Transferase</keyword>
<dbReference type="AlphaFoldDB" id="A0A0B6TUQ4"/>
<comment type="similarity">
    <text evidence="1 8">Belongs to the thiolase-like superfamily. Thiolase family.</text>
</comment>
<dbReference type="CDD" id="cd00751">
    <property type="entry name" value="thiolase"/>
    <property type="match status" value="1"/>
</dbReference>
<dbReference type="KEGG" id="cmq:B840_12205"/>
<evidence type="ECO:0000256" key="3">
    <source>
        <dbReference type="ARBA" id="ARBA00022679"/>
    </source>
</evidence>
<dbReference type="Pfam" id="PF02803">
    <property type="entry name" value="Thiolase_C"/>
    <property type="match status" value="1"/>
</dbReference>
<dbReference type="EC" id="2.3.1.9" evidence="2"/>
<feature type="domain" description="Thiolase N-terminal" evidence="9">
    <location>
        <begin position="5"/>
        <end position="269"/>
    </location>
</feature>
<dbReference type="FunFam" id="3.40.47.10:FF:000010">
    <property type="entry name" value="Acetyl-CoA acetyltransferase (Thiolase)"/>
    <property type="match status" value="1"/>
</dbReference>
<proteinExistence type="inferred from homology"/>
<feature type="active site" description="Proton acceptor" evidence="7">
    <location>
        <position position="385"/>
    </location>
</feature>
<dbReference type="HOGENOM" id="CLU_031026_0_0_11"/>
<evidence type="ECO:0000256" key="5">
    <source>
        <dbReference type="ARBA" id="ARBA00030755"/>
    </source>
</evidence>
<dbReference type="InterPro" id="IPR020613">
    <property type="entry name" value="Thiolase_CS"/>
</dbReference>
<evidence type="ECO:0000256" key="4">
    <source>
        <dbReference type="ARBA" id="ARBA00023315"/>
    </source>
</evidence>
<dbReference type="PIRSF" id="PIRSF000429">
    <property type="entry name" value="Ac-CoA_Ac_transf"/>
    <property type="match status" value="1"/>
</dbReference>
<evidence type="ECO:0000259" key="9">
    <source>
        <dbReference type="Pfam" id="PF00108"/>
    </source>
</evidence>
<dbReference type="PANTHER" id="PTHR18919:SF107">
    <property type="entry name" value="ACETYL-COA ACETYLTRANSFERASE, CYTOSOLIC"/>
    <property type="match status" value="1"/>
</dbReference>
<reference evidence="11 12" key="1">
    <citation type="submission" date="2014-05" db="EMBL/GenBank/DDBJ databases">
        <title>Complete genome sequence of Corynebacterium marinum DSM 44953.</title>
        <authorList>
            <person name="Schaffert L."/>
            <person name="Albersmeier A."/>
            <person name="Kalinowski J."/>
            <person name="Ruckert C."/>
        </authorList>
    </citation>
    <scope>NUCLEOTIDE SEQUENCE [LARGE SCALE GENOMIC DNA]</scope>
    <source>
        <strain evidence="11 12">DSM 44953</strain>
    </source>
</reference>
<dbReference type="GO" id="GO:0003985">
    <property type="term" value="F:acetyl-CoA C-acetyltransferase activity"/>
    <property type="evidence" value="ECO:0007669"/>
    <property type="project" value="UniProtKB-EC"/>
</dbReference>
<dbReference type="PROSITE" id="PS00737">
    <property type="entry name" value="THIOLASE_2"/>
    <property type="match status" value="1"/>
</dbReference>
<protein>
    <recommendedName>
        <fullName evidence="6">Probable acetyl-CoA acetyltransferase</fullName>
        <ecNumber evidence="2">2.3.1.9</ecNumber>
    </recommendedName>
    <alternativeName>
        <fullName evidence="5">Acetoacetyl-CoA thiolase</fullName>
    </alternativeName>
</protein>
<evidence type="ECO:0000256" key="1">
    <source>
        <dbReference type="ARBA" id="ARBA00010982"/>
    </source>
</evidence>
<dbReference type="PROSITE" id="PS00099">
    <property type="entry name" value="THIOLASE_3"/>
    <property type="match status" value="1"/>
</dbReference>
<dbReference type="RefSeq" id="WP_042622332.1">
    <property type="nucleotide sequence ID" value="NZ_CP007790.1"/>
</dbReference>
<keyword evidence="4 8" id="KW-0012">Acyltransferase</keyword>
<evidence type="ECO:0000256" key="7">
    <source>
        <dbReference type="PIRSR" id="PIRSR000429-1"/>
    </source>
</evidence>
<feature type="active site" description="Acyl-thioester intermediate" evidence="7">
    <location>
        <position position="89"/>
    </location>
</feature>
<dbReference type="EMBL" id="CP007790">
    <property type="protein sequence ID" value="AJK70009.1"/>
    <property type="molecule type" value="Genomic_DNA"/>
</dbReference>
<dbReference type="InterPro" id="IPR020610">
    <property type="entry name" value="Thiolase_AS"/>
</dbReference>
<dbReference type="NCBIfam" id="TIGR01930">
    <property type="entry name" value="AcCoA-C-Actrans"/>
    <property type="match status" value="1"/>
</dbReference>
<evidence type="ECO:0000313" key="12">
    <source>
        <dbReference type="Proteomes" id="UP000031928"/>
    </source>
</evidence>
<dbReference type="Proteomes" id="UP000031928">
    <property type="component" value="Chromosome"/>
</dbReference>
<evidence type="ECO:0000256" key="6">
    <source>
        <dbReference type="ARBA" id="ARBA00040529"/>
    </source>
</evidence>
<evidence type="ECO:0000259" key="10">
    <source>
        <dbReference type="Pfam" id="PF02803"/>
    </source>
</evidence>
<keyword evidence="12" id="KW-1185">Reference proteome</keyword>
<dbReference type="PROSITE" id="PS00098">
    <property type="entry name" value="THIOLASE_1"/>
    <property type="match status" value="1"/>
</dbReference>
<name>A0A0B6TUQ4_9CORY</name>
<dbReference type="PANTHER" id="PTHR18919">
    <property type="entry name" value="ACETYL-COA C-ACYLTRANSFERASE"/>
    <property type="match status" value="1"/>
</dbReference>
<dbReference type="Gene3D" id="3.40.47.10">
    <property type="match status" value="1"/>
</dbReference>